<protein>
    <submittedName>
        <fullName evidence="1">Uncharacterized protein</fullName>
    </submittedName>
</protein>
<dbReference type="Proteomes" id="UP000006867">
    <property type="component" value="Chromosome"/>
</dbReference>
<reference evidence="1 2" key="1">
    <citation type="journal article" date="2011" name="Front. Microbiol.">
        <title>Genomic signatures of strain selection and enhancement in Bacillus atrophaeus var. globigii, a historical biowarfare simulant.</title>
        <authorList>
            <person name="Gibbons H.S."/>
            <person name="Broomall S.M."/>
            <person name="McNew L.A."/>
            <person name="Daligault H."/>
            <person name="Chapman C."/>
            <person name="Bruce D."/>
            <person name="Karavis M."/>
            <person name="Krepps M."/>
            <person name="McGregor P.A."/>
            <person name="Hong C."/>
            <person name="Park K.H."/>
            <person name="Akmal A."/>
            <person name="Feldman A."/>
            <person name="Lin J.S."/>
            <person name="Chang W.E."/>
            <person name="Higgs B.W."/>
            <person name="Demirev P."/>
            <person name="Lindquist J."/>
            <person name="Liem A."/>
            <person name="Fochler E."/>
            <person name="Read T.D."/>
            <person name="Tapia R."/>
            <person name="Johnson S."/>
            <person name="Bishop-Lilly K.A."/>
            <person name="Detter C."/>
            <person name="Han C."/>
            <person name="Sozhamannan S."/>
            <person name="Rosenzweig C.N."/>
            <person name="Skowronski E.W."/>
        </authorList>
    </citation>
    <scope>NUCLEOTIDE SEQUENCE [LARGE SCALE GENOMIC DNA]</scope>
    <source>
        <strain evidence="1 2">1942</strain>
    </source>
</reference>
<evidence type="ECO:0000313" key="2">
    <source>
        <dbReference type="Proteomes" id="UP000006867"/>
    </source>
</evidence>
<organism evidence="1 2">
    <name type="scientific">Bacillus atrophaeus (strain 1942)</name>
    <dbReference type="NCBI Taxonomy" id="720555"/>
    <lineage>
        <taxon>Bacteria</taxon>
        <taxon>Bacillati</taxon>
        <taxon>Bacillota</taxon>
        <taxon>Bacilli</taxon>
        <taxon>Bacillales</taxon>
        <taxon>Bacillaceae</taxon>
        <taxon>Bacillus</taxon>
    </lineage>
</organism>
<dbReference type="EMBL" id="CP002207">
    <property type="protein sequence ID" value="ADP34387.1"/>
    <property type="molecule type" value="Genomic_DNA"/>
</dbReference>
<keyword evidence="2" id="KW-1185">Reference proteome</keyword>
<evidence type="ECO:0000313" key="1">
    <source>
        <dbReference type="EMBL" id="ADP34387.1"/>
    </source>
</evidence>
<sequence length="37" mass="4467">MDDMKKQRLPRFDEKAENIIGKLVYHHFCSERSILFA</sequence>
<gene>
    <name evidence="1" type="ordered locus">BATR1942_17350</name>
</gene>
<name>A0ABN3ZFR7_BACA1</name>
<proteinExistence type="predicted"/>
<accession>A0ABN3ZFR7</accession>